<evidence type="ECO:0000313" key="3">
    <source>
        <dbReference type="Proteomes" id="UP001320544"/>
    </source>
</evidence>
<gene>
    <name evidence="2" type="ORF">CE91St30_01940</name>
</gene>
<dbReference type="EMBL" id="AP025564">
    <property type="protein sequence ID" value="BDE94861.1"/>
    <property type="molecule type" value="Genomic_DNA"/>
</dbReference>
<feature type="region of interest" description="Disordered" evidence="1">
    <location>
        <begin position="1"/>
        <end position="22"/>
    </location>
</feature>
<protein>
    <submittedName>
        <fullName evidence="2">Uncharacterized protein</fullName>
    </submittedName>
</protein>
<dbReference type="Proteomes" id="UP001320544">
    <property type="component" value="Chromosome"/>
</dbReference>
<accession>A0ABM7WFG7</accession>
<evidence type="ECO:0000313" key="2">
    <source>
        <dbReference type="EMBL" id="BDE94861.1"/>
    </source>
</evidence>
<sequence>MCDEDRTAASRPAGGMQGDEMTKTVADSVREWEHAGMRCVRRCRMLGAPCGYVEVPEGHPLYGVEFWDMACEPDVYGGVTYTGNLGVDGAWFVGFDMAHYGNFRTGDECERETERLAEQLRDWSEDD</sequence>
<organism evidence="2 3">
    <name type="scientific">Raoultibacter timonensis</name>
    <dbReference type="NCBI Taxonomy" id="1907662"/>
    <lineage>
        <taxon>Bacteria</taxon>
        <taxon>Bacillati</taxon>
        <taxon>Actinomycetota</taxon>
        <taxon>Coriobacteriia</taxon>
        <taxon>Eggerthellales</taxon>
        <taxon>Eggerthellaceae</taxon>
        <taxon>Raoultibacter</taxon>
    </lineage>
</organism>
<proteinExistence type="predicted"/>
<reference evidence="2 3" key="1">
    <citation type="submission" date="2022-01" db="EMBL/GenBank/DDBJ databases">
        <title>Novel bile acid biosynthetic pathways are enriched in the microbiome of centenarians.</title>
        <authorList>
            <person name="Sato Y."/>
            <person name="Atarashi K."/>
            <person name="Plichta R.D."/>
            <person name="Arai Y."/>
            <person name="Sasajima S."/>
            <person name="Kearney M.S."/>
            <person name="Suda W."/>
            <person name="Takeshita K."/>
            <person name="Sasaki T."/>
            <person name="Okamoto S."/>
            <person name="Skelly N.A."/>
            <person name="Okamura Y."/>
            <person name="Vlamakis H."/>
            <person name="Li Y."/>
            <person name="Tanoue T."/>
            <person name="Takei H."/>
            <person name="Nittono H."/>
            <person name="Narushima S."/>
            <person name="Irie J."/>
            <person name="Itoh H."/>
            <person name="Moriya K."/>
            <person name="Sugiura Y."/>
            <person name="Suematsu M."/>
            <person name="Moritoki N."/>
            <person name="Shibata S."/>
            <person name="Littman R.D."/>
            <person name="Fischbach A.M."/>
            <person name="Uwamino Y."/>
            <person name="Inoue T."/>
            <person name="Honda A."/>
            <person name="Hattori M."/>
            <person name="Murai T."/>
            <person name="Xavier J.R."/>
            <person name="Hirose N."/>
            <person name="Honda K."/>
        </authorList>
    </citation>
    <scope>NUCLEOTIDE SEQUENCE [LARGE SCALE GENOMIC DNA]</scope>
    <source>
        <strain evidence="2 3">CE91-St30</strain>
    </source>
</reference>
<name>A0ABM7WFG7_9ACTN</name>
<evidence type="ECO:0000256" key="1">
    <source>
        <dbReference type="SAM" id="MobiDB-lite"/>
    </source>
</evidence>
<keyword evidence="3" id="KW-1185">Reference proteome</keyword>